<dbReference type="PANTHER" id="PTHR43649">
    <property type="entry name" value="ARABINOSE-BINDING PROTEIN-RELATED"/>
    <property type="match status" value="1"/>
</dbReference>
<proteinExistence type="inferred from homology"/>
<reference evidence="4 5" key="1">
    <citation type="submission" date="2020-04" db="EMBL/GenBank/DDBJ databases">
        <title>Genome sequencing of novel species.</title>
        <authorList>
            <person name="Heo J."/>
            <person name="Kim S.-J."/>
            <person name="Kim J.-S."/>
            <person name="Hong S.-B."/>
            <person name="Kwon S.-W."/>
        </authorList>
    </citation>
    <scope>NUCLEOTIDE SEQUENCE [LARGE SCALE GENOMIC DNA]</scope>
    <source>
        <strain evidence="4 5">MFER-1</strain>
    </source>
</reference>
<dbReference type="InterPro" id="IPR050490">
    <property type="entry name" value="Bact_solute-bd_prot1"/>
</dbReference>
<protein>
    <submittedName>
        <fullName evidence="4">Extracellular solute-binding protein</fullName>
    </submittedName>
</protein>
<accession>A0A7Z2ZPV2</accession>
<keyword evidence="3" id="KW-0732">Signal</keyword>
<dbReference type="PANTHER" id="PTHR43649:SF29">
    <property type="entry name" value="OSMOPROTECTIVE COMPOUNDS-BINDING PROTEIN GGTB"/>
    <property type="match status" value="1"/>
</dbReference>
<dbReference type="Pfam" id="PF01547">
    <property type="entry name" value="SBP_bac_1"/>
    <property type="match status" value="1"/>
</dbReference>
<keyword evidence="2" id="KW-0813">Transport</keyword>
<dbReference type="KEGG" id="cheb:HH215_34010"/>
<dbReference type="EMBL" id="CP051680">
    <property type="protein sequence ID" value="QJD87713.1"/>
    <property type="molecule type" value="Genomic_DNA"/>
</dbReference>
<dbReference type="SUPFAM" id="SSF53850">
    <property type="entry name" value="Periplasmic binding protein-like II"/>
    <property type="match status" value="1"/>
</dbReference>
<name>A0A7Z2ZPV2_9BACL</name>
<gene>
    <name evidence="4" type="ORF">HH215_34010</name>
</gene>
<feature type="signal peptide" evidence="3">
    <location>
        <begin position="1"/>
        <end position="27"/>
    </location>
</feature>
<comment type="similarity">
    <text evidence="1">Belongs to the bacterial solute-binding protein 1 family.</text>
</comment>
<dbReference type="InterPro" id="IPR006059">
    <property type="entry name" value="SBP"/>
</dbReference>
<feature type="chain" id="PRO_5039027484" evidence="3">
    <location>
        <begin position="28"/>
        <end position="556"/>
    </location>
</feature>
<evidence type="ECO:0000313" key="5">
    <source>
        <dbReference type="Proteomes" id="UP000502248"/>
    </source>
</evidence>
<sequence>MRKMKPRRGLFLALTAILMVFYIGACANASNDSGNPTVEATTSPGNSANEPISMSWAVQTAAASKLLDGDTWENNRWSRLIKEKLNIDLKVAFSADSSTDAYKNKLNAIIASGDLPDVFKTQDSNVFLQLAENGQLADLTDAFNKYASDSLKEYQKRFADSFKGATIDGKLYAIPRMNDNFHEAPFLWIREDWLKNTNSQPPKTIEEMVALAEKFATGDPDGNGVNGDTYGLALNKDLIRQNHGSILGLVSAFAVPGRDESMFYRDENGKMTFAWIQPNMKEALALLADMYKKGLINKEFTAKNESALIEDITSGKIGMAYGSNWGTWYPYNNVYKKDGVIVHPYAIPTKSGYDYKMGIESNAVGQMTMVSAKYKHPEAVIKILNLYDQTVNYSTKEDYLKYWADEQYRLSPIYIDQPGEVYAADLLKAIDKGSSDGLAPAAKPLYDYIKGFEDGSLKNDDNAFGTWGQMSKSGSLPIVLNKYIPDNAIVQSILGIERPEAWLTNVSSLDTLTITTFTNIIIGAKPVDEFDSFVKKWLQAGGQQTLDELDKMYPKE</sequence>
<evidence type="ECO:0000256" key="1">
    <source>
        <dbReference type="ARBA" id="ARBA00008520"/>
    </source>
</evidence>
<evidence type="ECO:0000256" key="2">
    <source>
        <dbReference type="ARBA" id="ARBA00022448"/>
    </source>
</evidence>
<evidence type="ECO:0000256" key="3">
    <source>
        <dbReference type="SAM" id="SignalP"/>
    </source>
</evidence>
<keyword evidence="5" id="KW-1185">Reference proteome</keyword>
<dbReference type="RefSeq" id="WP_169283955.1">
    <property type="nucleotide sequence ID" value="NZ_CP051680.1"/>
</dbReference>
<evidence type="ECO:0000313" key="4">
    <source>
        <dbReference type="EMBL" id="QJD87713.1"/>
    </source>
</evidence>
<dbReference type="AlphaFoldDB" id="A0A7Z2ZPV2"/>
<dbReference type="Gene3D" id="3.40.190.10">
    <property type="entry name" value="Periplasmic binding protein-like II"/>
    <property type="match status" value="2"/>
</dbReference>
<dbReference type="Proteomes" id="UP000502248">
    <property type="component" value="Chromosome"/>
</dbReference>
<organism evidence="4 5">
    <name type="scientific">Cohnella herbarum</name>
    <dbReference type="NCBI Taxonomy" id="2728023"/>
    <lineage>
        <taxon>Bacteria</taxon>
        <taxon>Bacillati</taxon>
        <taxon>Bacillota</taxon>
        <taxon>Bacilli</taxon>
        <taxon>Bacillales</taxon>
        <taxon>Paenibacillaceae</taxon>
        <taxon>Cohnella</taxon>
    </lineage>
</organism>